<accession>A0A3D9H576</accession>
<name>A0A3D9H576_9PROT</name>
<feature type="domain" description="Acyl-CoA dehydrogenase/oxidase C-terminal" evidence="2">
    <location>
        <begin position="41"/>
        <end position="74"/>
    </location>
</feature>
<evidence type="ECO:0000256" key="1">
    <source>
        <dbReference type="ARBA" id="ARBA00022630"/>
    </source>
</evidence>
<evidence type="ECO:0000259" key="2">
    <source>
        <dbReference type="Pfam" id="PF00441"/>
    </source>
</evidence>
<organism evidence="3 4">
    <name type="scientific">Aestuariispira insulae</name>
    <dbReference type="NCBI Taxonomy" id="1461337"/>
    <lineage>
        <taxon>Bacteria</taxon>
        <taxon>Pseudomonadati</taxon>
        <taxon>Pseudomonadota</taxon>
        <taxon>Alphaproteobacteria</taxon>
        <taxon>Rhodospirillales</taxon>
        <taxon>Kiloniellaceae</taxon>
        <taxon>Aestuariispira</taxon>
    </lineage>
</organism>
<dbReference type="InterPro" id="IPR036250">
    <property type="entry name" value="AcylCo_DH-like_C"/>
</dbReference>
<keyword evidence="1" id="KW-0285">Flavoprotein</keyword>
<dbReference type="GO" id="GO:0016627">
    <property type="term" value="F:oxidoreductase activity, acting on the CH-CH group of donors"/>
    <property type="evidence" value="ECO:0007669"/>
    <property type="project" value="InterPro"/>
</dbReference>
<dbReference type="SUPFAM" id="SSF47203">
    <property type="entry name" value="Acyl-CoA dehydrogenase C-terminal domain-like"/>
    <property type="match status" value="1"/>
</dbReference>
<dbReference type="Gene3D" id="1.20.140.10">
    <property type="entry name" value="Butyryl-CoA Dehydrogenase, subunit A, domain 3"/>
    <property type="match status" value="1"/>
</dbReference>
<comment type="caution">
    <text evidence="3">The sequence shown here is derived from an EMBL/GenBank/DDBJ whole genome shotgun (WGS) entry which is preliminary data.</text>
</comment>
<dbReference type="Pfam" id="PF00441">
    <property type="entry name" value="Acyl-CoA_dh_1"/>
    <property type="match status" value="1"/>
</dbReference>
<proteinExistence type="predicted"/>
<evidence type="ECO:0000313" key="3">
    <source>
        <dbReference type="EMBL" id="RED44647.1"/>
    </source>
</evidence>
<protein>
    <submittedName>
        <fullName evidence="3">Acyl-CoA dehydrogenase-like protein</fullName>
    </submittedName>
</protein>
<dbReference type="EMBL" id="QRDW01000014">
    <property type="protein sequence ID" value="RED44647.1"/>
    <property type="molecule type" value="Genomic_DNA"/>
</dbReference>
<dbReference type="Proteomes" id="UP000256845">
    <property type="component" value="Unassembled WGS sequence"/>
</dbReference>
<keyword evidence="4" id="KW-1185">Reference proteome</keyword>
<gene>
    <name evidence="3" type="ORF">DFP90_1149</name>
</gene>
<dbReference type="RefSeq" id="WP_115938943.1">
    <property type="nucleotide sequence ID" value="NZ_QRDW01000014.1"/>
</dbReference>
<reference evidence="3 4" key="1">
    <citation type="submission" date="2018-07" db="EMBL/GenBank/DDBJ databases">
        <title>Genomic Encyclopedia of Type Strains, Phase III (KMG-III): the genomes of soil and plant-associated and newly described type strains.</title>
        <authorList>
            <person name="Whitman W."/>
        </authorList>
    </citation>
    <scope>NUCLEOTIDE SEQUENCE [LARGE SCALE GENOMIC DNA]</scope>
    <source>
        <strain evidence="3 4">CECT 8488</strain>
    </source>
</reference>
<dbReference type="AlphaFoldDB" id="A0A3D9H576"/>
<evidence type="ECO:0000313" key="4">
    <source>
        <dbReference type="Proteomes" id="UP000256845"/>
    </source>
</evidence>
<sequence length="91" mass="10497">MLFELTSKAQAWRERMKRFVVGELIPPEVAAEINNGANSRRSYRRDNVAGRFFREFRVDRIWKGTSENQRLIIAGILNKRGFDGLVGGLSR</sequence>
<dbReference type="InterPro" id="IPR009075">
    <property type="entry name" value="AcylCo_DH/oxidase_C"/>
</dbReference>